<dbReference type="SUPFAM" id="SSF55874">
    <property type="entry name" value="ATPase domain of HSP90 chaperone/DNA topoisomerase II/histidine kinase"/>
    <property type="match status" value="1"/>
</dbReference>
<name>A0AAQ0B546_LEPIR</name>
<sequence>MKKYRKGFRWKRLLNKRSRKAIKRQKKARSLKKNKNIKYFTKVIIEAPEILSFLKNLEETVLFFHKVEEAVSKGNNTYLNLSKISIITGDAILYLLSITEKNRGSHNTGSIGGNVPLDHDARKYLEASGFYKYVKSNADFISVNQNFFAIRRGLLVEPKTLKEAIQFSLKKCKNNQSVNKFLKDKIYRSLNEATGNIAQHAYSKNKLRRYWWLMVEFVEKEKRLRFYVLDNGLGISETIAKKLKEHIFDFVFEFFSNHSDADYILSALKGEFRSETRKKYRGFGLPEIQGIAKNKHIAEFHIISNFGFVDVKKMRPTKLSSKIYGTMLTWEIQLL</sequence>
<keyword evidence="1" id="KW-0547">Nucleotide-binding</keyword>
<geneLocation type="plasmid" evidence="1 2">
    <name>p4</name>
</geneLocation>
<evidence type="ECO:0000313" key="1">
    <source>
        <dbReference type="EMBL" id="QOI53194.1"/>
    </source>
</evidence>
<dbReference type="GO" id="GO:0005524">
    <property type="term" value="F:ATP binding"/>
    <property type="evidence" value="ECO:0007669"/>
    <property type="project" value="UniProtKB-KW"/>
</dbReference>
<reference evidence="1" key="1">
    <citation type="submission" date="2019-09" db="EMBL/GenBank/DDBJ databases">
        <title>Comparative Genomics of Leptospira interrogans Reveals Genome Plasticity - A Common Adaptive Strategy for Survival in Various Hosts.</title>
        <authorList>
            <person name="Ramli S.R."/>
            <person name="Bunk B."/>
            <person name="Goris M."/>
            <person name="Bhuju S."/>
            <person name="Jarek M."/>
            <person name="Sproer C."/>
            <person name="Mustakim S."/>
            <person name="Strommenger B."/>
            <person name="Pessler F."/>
        </authorList>
    </citation>
    <scope>NUCLEOTIDE SEQUENCE</scope>
    <source>
        <strain evidence="1">1489</strain>
        <plasmid evidence="1">p4</plasmid>
    </source>
</reference>
<keyword evidence="1" id="KW-0614">Plasmid</keyword>
<dbReference type="InterPro" id="IPR036890">
    <property type="entry name" value="HATPase_C_sf"/>
</dbReference>
<dbReference type="Gene3D" id="3.30.565.10">
    <property type="entry name" value="Histidine kinase-like ATPase, C-terminal domain"/>
    <property type="match status" value="1"/>
</dbReference>
<dbReference type="EMBL" id="CP043897">
    <property type="protein sequence ID" value="QOI53194.1"/>
    <property type="molecule type" value="Genomic_DNA"/>
</dbReference>
<dbReference type="RefSeq" id="WP_192505158.1">
    <property type="nucleotide sequence ID" value="NZ_CP043897.1"/>
</dbReference>
<dbReference type="AlphaFoldDB" id="A0AAQ0B546"/>
<dbReference type="Proteomes" id="UP000663255">
    <property type="component" value="Plasmid p4"/>
</dbReference>
<evidence type="ECO:0000313" key="2">
    <source>
        <dbReference type="Proteomes" id="UP000663255"/>
    </source>
</evidence>
<protein>
    <submittedName>
        <fullName evidence="1">ATP-binding protein</fullName>
    </submittedName>
</protein>
<organism evidence="1 2">
    <name type="scientific">Leptospira interrogans serovar Bataviae</name>
    <dbReference type="NCBI Taxonomy" id="312175"/>
    <lineage>
        <taxon>Bacteria</taxon>
        <taxon>Pseudomonadati</taxon>
        <taxon>Spirochaetota</taxon>
        <taxon>Spirochaetia</taxon>
        <taxon>Leptospirales</taxon>
        <taxon>Leptospiraceae</taxon>
        <taxon>Leptospira</taxon>
    </lineage>
</organism>
<gene>
    <name evidence="1" type="ORF">Lepto1489_22780</name>
</gene>
<keyword evidence="1" id="KW-0067">ATP-binding</keyword>
<proteinExistence type="predicted"/>
<accession>A0AAQ0B546</accession>